<dbReference type="EMBL" id="CM018035">
    <property type="protein sequence ID" value="KAA8541615.1"/>
    <property type="molecule type" value="Genomic_DNA"/>
</dbReference>
<evidence type="ECO:0000313" key="4">
    <source>
        <dbReference type="Proteomes" id="UP000325577"/>
    </source>
</evidence>
<organism evidence="3 4">
    <name type="scientific">Nyssa sinensis</name>
    <dbReference type="NCBI Taxonomy" id="561372"/>
    <lineage>
        <taxon>Eukaryota</taxon>
        <taxon>Viridiplantae</taxon>
        <taxon>Streptophyta</taxon>
        <taxon>Embryophyta</taxon>
        <taxon>Tracheophyta</taxon>
        <taxon>Spermatophyta</taxon>
        <taxon>Magnoliopsida</taxon>
        <taxon>eudicotyledons</taxon>
        <taxon>Gunneridae</taxon>
        <taxon>Pentapetalae</taxon>
        <taxon>asterids</taxon>
        <taxon>Cornales</taxon>
        <taxon>Nyssaceae</taxon>
        <taxon>Nyssa</taxon>
    </lineage>
</organism>
<gene>
    <name evidence="3" type="ORF">F0562_022767</name>
</gene>
<dbReference type="AlphaFoldDB" id="A0A5J5BEL8"/>
<feature type="chain" id="PRO_5023835579" evidence="2">
    <location>
        <begin position="25"/>
        <end position="109"/>
    </location>
</feature>
<reference evidence="3 4" key="1">
    <citation type="submission" date="2019-09" db="EMBL/GenBank/DDBJ databases">
        <title>A chromosome-level genome assembly of the Chinese tupelo Nyssa sinensis.</title>
        <authorList>
            <person name="Yang X."/>
            <person name="Kang M."/>
            <person name="Yang Y."/>
            <person name="Xiong H."/>
            <person name="Wang M."/>
            <person name="Zhang Z."/>
            <person name="Wang Z."/>
            <person name="Wu H."/>
            <person name="Ma T."/>
            <person name="Liu J."/>
            <person name="Xi Z."/>
        </authorList>
    </citation>
    <scope>NUCLEOTIDE SEQUENCE [LARGE SCALE GENOMIC DNA]</scope>
    <source>
        <strain evidence="3">J267</strain>
        <tissue evidence="3">Leaf</tissue>
    </source>
</reference>
<evidence type="ECO:0000256" key="1">
    <source>
        <dbReference type="SAM" id="MobiDB-lite"/>
    </source>
</evidence>
<feature type="signal peptide" evidence="2">
    <location>
        <begin position="1"/>
        <end position="24"/>
    </location>
</feature>
<dbReference type="Proteomes" id="UP000325577">
    <property type="component" value="Linkage Group LG12"/>
</dbReference>
<accession>A0A5J5BEL8</accession>
<name>A0A5J5BEL8_9ASTE</name>
<evidence type="ECO:0000256" key="2">
    <source>
        <dbReference type="SAM" id="SignalP"/>
    </source>
</evidence>
<keyword evidence="4" id="KW-1185">Reference proteome</keyword>
<keyword evidence="2" id="KW-0732">Signal</keyword>
<dbReference type="OrthoDB" id="19932at2759"/>
<proteinExistence type="predicted"/>
<protein>
    <submittedName>
        <fullName evidence="3">Uncharacterized protein</fullName>
    </submittedName>
</protein>
<sequence>MSALKSFTPITLLSVWFLCIEASAHHYAGERFVSRAMLEGTYSSLPNYNDCARRYGYSEDGSEEFDKDDTLRFIKPSPMPSKDVQNPPEVRSYGSNGASNGDLEEDKTE</sequence>
<evidence type="ECO:0000313" key="3">
    <source>
        <dbReference type="EMBL" id="KAA8541615.1"/>
    </source>
</evidence>
<feature type="region of interest" description="Disordered" evidence="1">
    <location>
        <begin position="71"/>
        <end position="109"/>
    </location>
</feature>